<accession>A0A813IF76</accession>
<feature type="region of interest" description="Disordered" evidence="1">
    <location>
        <begin position="1"/>
        <end position="20"/>
    </location>
</feature>
<organism evidence="3 4">
    <name type="scientific">Polarella glacialis</name>
    <name type="common">Dinoflagellate</name>
    <dbReference type="NCBI Taxonomy" id="89957"/>
    <lineage>
        <taxon>Eukaryota</taxon>
        <taxon>Sar</taxon>
        <taxon>Alveolata</taxon>
        <taxon>Dinophyceae</taxon>
        <taxon>Suessiales</taxon>
        <taxon>Suessiaceae</taxon>
        <taxon>Polarella</taxon>
    </lineage>
</organism>
<dbReference type="Proteomes" id="UP000626109">
    <property type="component" value="Unassembled WGS sequence"/>
</dbReference>
<dbReference type="Proteomes" id="UP000654075">
    <property type="component" value="Unassembled WGS sequence"/>
</dbReference>
<evidence type="ECO:0000256" key="1">
    <source>
        <dbReference type="SAM" id="MobiDB-lite"/>
    </source>
</evidence>
<evidence type="ECO:0000313" key="5">
    <source>
        <dbReference type="Proteomes" id="UP000654075"/>
    </source>
</evidence>
<sequence length="156" mass="17388">MHGPNNSFNKSDNRLRANRSMLNSSVSSLRSFRVVDSDKQLASTAAEHIARQDNIFTGGNKRLQRTHDSIEADKSENDKPEPTKTQSKTADGFDNDFWYRSPVDSGLSITPDEGKNPRVLKLSFKIQMSALQTCEKVYIVGIGLVCVIKTLTKLVN</sequence>
<name>A0A813IF76_POLGL</name>
<gene>
    <name evidence="2" type="ORF">PGLA1383_LOCUS38228</name>
    <name evidence="3" type="ORF">PGLA2088_LOCUS6758</name>
</gene>
<feature type="compositionally biased region" description="Basic and acidic residues" evidence="1">
    <location>
        <begin position="65"/>
        <end position="82"/>
    </location>
</feature>
<protein>
    <submittedName>
        <fullName evidence="3">Uncharacterized protein</fullName>
    </submittedName>
</protein>
<proteinExistence type="predicted"/>
<reference evidence="3" key="1">
    <citation type="submission" date="2021-02" db="EMBL/GenBank/DDBJ databases">
        <authorList>
            <person name="Dougan E. K."/>
            <person name="Rhodes N."/>
            <person name="Thang M."/>
            <person name="Chan C."/>
        </authorList>
    </citation>
    <scope>NUCLEOTIDE SEQUENCE</scope>
</reference>
<dbReference type="EMBL" id="CAJNNV010027556">
    <property type="protein sequence ID" value="CAE8620687.1"/>
    <property type="molecule type" value="Genomic_DNA"/>
</dbReference>
<feature type="compositionally biased region" description="Polar residues" evidence="1">
    <location>
        <begin position="1"/>
        <end position="10"/>
    </location>
</feature>
<comment type="caution">
    <text evidence="3">The sequence shown here is derived from an EMBL/GenBank/DDBJ whole genome shotgun (WGS) entry which is preliminary data.</text>
</comment>
<dbReference type="AlphaFoldDB" id="A0A813IF76"/>
<evidence type="ECO:0000313" key="2">
    <source>
        <dbReference type="EMBL" id="CAE8620687.1"/>
    </source>
</evidence>
<dbReference type="EMBL" id="CAJNNW010006842">
    <property type="protein sequence ID" value="CAE8648666.1"/>
    <property type="molecule type" value="Genomic_DNA"/>
</dbReference>
<evidence type="ECO:0000313" key="3">
    <source>
        <dbReference type="EMBL" id="CAE8648666.1"/>
    </source>
</evidence>
<feature type="region of interest" description="Disordered" evidence="1">
    <location>
        <begin position="48"/>
        <end position="96"/>
    </location>
</feature>
<keyword evidence="5" id="KW-1185">Reference proteome</keyword>
<evidence type="ECO:0000313" key="4">
    <source>
        <dbReference type="Proteomes" id="UP000626109"/>
    </source>
</evidence>